<keyword evidence="1" id="KW-0812">Transmembrane</keyword>
<keyword evidence="1" id="KW-1133">Transmembrane helix</keyword>
<dbReference type="RefSeq" id="WP_163606486.1">
    <property type="nucleotide sequence ID" value="NZ_JAABOO010000002.1"/>
</dbReference>
<accession>A0A6P0UKF8</accession>
<keyword evidence="1" id="KW-0472">Membrane</keyword>
<dbReference type="AlphaFoldDB" id="A0A6P0UKF8"/>
<protein>
    <recommendedName>
        <fullName evidence="4">tRNA_anti-like</fullName>
    </recommendedName>
</protein>
<dbReference type="Proteomes" id="UP000468581">
    <property type="component" value="Unassembled WGS sequence"/>
</dbReference>
<dbReference type="InterPro" id="IPR024422">
    <property type="entry name" value="Protein_unknown_function_OB"/>
</dbReference>
<gene>
    <name evidence="2" type="ORF">GWK08_08370</name>
</gene>
<reference evidence="2 3" key="1">
    <citation type="submission" date="2020-01" db="EMBL/GenBank/DDBJ databases">
        <title>Leptobacterium flavescens.</title>
        <authorList>
            <person name="Wang G."/>
        </authorList>
    </citation>
    <scope>NUCLEOTIDE SEQUENCE [LARGE SCALE GENOMIC DNA]</scope>
    <source>
        <strain evidence="2 3">KCTC 22160</strain>
    </source>
</reference>
<sequence>MASRKLKITLIALVFLVGGITIYLLYNSKPYAHIRRAEATYILSAGNLIADYDKDEALANKKYSESIIEVSGRISEIKKVMEYHVISLYGNETESGIICHMLPEENSKVTRLQKEQQITLKGVCTGYLIDVMMIKCILKD</sequence>
<dbReference type="EMBL" id="JAABOO010000002">
    <property type="protein sequence ID" value="NER13447.1"/>
    <property type="molecule type" value="Genomic_DNA"/>
</dbReference>
<dbReference type="Pfam" id="PF12869">
    <property type="entry name" value="tRNA_anti-like"/>
    <property type="match status" value="1"/>
</dbReference>
<evidence type="ECO:0008006" key="4">
    <source>
        <dbReference type="Google" id="ProtNLM"/>
    </source>
</evidence>
<organism evidence="2 3">
    <name type="scientific">Leptobacterium flavescens</name>
    <dbReference type="NCBI Taxonomy" id="472055"/>
    <lineage>
        <taxon>Bacteria</taxon>
        <taxon>Pseudomonadati</taxon>
        <taxon>Bacteroidota</taxon>
        <taxon>Flavobacteriia</taxon>
        <taxon>Flavobacteriales</taxon>
        <taxon>Flavobacteriaceae</taxon>
        <taxon>Leptobacterium</taxon>
    </lineage>
</organism>
<proteinExistence type="predicted"/>
<comment type="caution">
    <text evidence="2">The sequence shown here is derived from an EMBL/GenBank/DDBJ whole genome shotgun (WGS) entry which is preliminary data.</text>
</comment>
<evidence type="ECO:0000313" key="2">
    <source>
        <dbReference type="EMBL" id="NER13447.1"/>
    </source>
</evidence>
<evidence type="ECO:0000313" key="3">
    <source>
        <dbReference type="Proteomes" id="UP000468581"/>
    </source>
</evidence>
<name>A0A6P0UKF8_9FLAO</name>
<keyword evidence="3" id="KW-1185">Reference proteome</keyword>
<evidence type="ECO:0000256" key="1">
    <source>
        <dbReference type="SAM" id="Phobius"/>
    </source>
</evidence>
<feature type="transmembrane region" description="Helical" evidence="1">
    <location>
        <begin position="6"/>
        <end position="26"/>
    </location>
</feature>